<proteinExistence type="predicted"/>
<organism evidence="1 2">
    <name type="scientific">Cyanobium gracile UHCC 0281</name>
    <dbReference type="NCBI Taxonomy" id="3110309"/>
    <lineage>
        <taxon>Bacteria</taxon>
        <taxon>Bacillati</taxon>
        <taxon>Cyanobacteriota</taxon>
        <taxon>Cyanophyceae</taxon>
        <taxon>Synechococcales</taxon>
        <taxon>Prochlorococcaceae</taxon>
        <taxon>Cyanobium</taxon>
    </lineage>
</organism>
<gene>
    <name evidence="1" type="ORF">VB739_09175</name>
</gene>
<dbReference type="Proteomes" id="UP001302329">
    <property type="component" value="Unassembled WGS sequence"/>
</dbReference>
<accession>A0ABU5SW90</accession>
<dbReference type="EMBL" id="JAYGHY010000025">
    <property type="protein sequence ID" value="MEA5442721.1"/>
    <property type="molecule type" value="Genomic_DNA"/>
</dbReference>
<evidence type="ECO:0000313" key="1">
    <source>
        <dbReference type="EMBL" id="MEA5442721.1"/>
    </source>
</evidence>
<dbReference type="InterPro" id="IPR007715">
    <property type="entry name" value="Coq4"/>
</dbReference>
<sequence>MHRFQFSLQALGQARQLIAVGRSQGDLARIADLVDSFLDTPQMDACIARFRALPGGAAMMDERYPPLQPDLERLEALPEGSLGLSYAALIRRFNYDPEFFRPRPIDTEGRWLTQRIATTHDIHHVVSGFGTTPVGENGVLAITATQIGFPAYVSLTHAAQIAGFRFKLDGYESLSRSISHGTTIGFTARPFATVRWEEGWELPVAAWRQRLGVTLPADDAPYGANACGNMGSP</sequence>
<protein>
    <submittedName>
        <fullName evidence="1">Coq4 family protein</fullName>
    </submittedName>
</protein>
<dbReference type="Pfam" id="PF05019">
    <property type="entry name" value="Coq4"/>
    <property type="match status" value="1"/>
</dbReference>
<dbReference type="RefSeq" id="WP_323356768.1">
    <property type="nucleotide sequence ID" value="NZ_JAYGHY010000025.1"/>
</dbReference>
<keyword evidence="2" id="KW-1185">Reference proteome</keyword>
<dbReference type="PANTHER" id="PTHR12922">
    <property type="entry name" value="UBIQUINONE BIOSYNTHESIS PROTEIN"/>
    <property type="match status" value="1"/>
</dbReference>
<dbReference type="PANTHER" id="PTHR12922:SF7">
    <property type="entry name" value="UBIQUINONE BIOSYNTHESIS PROTEIN COQ4 HOMOLOG, MITOCHONDRIAL"/>
    <property type="match status" value="1"/>
</dbReference>
<evidence type="ECO:0000313" key="2">
    <source>
        <dbReference type="Proteomes" id="UP001302329"/>
    </source>
</evidence>
<reference evidence="1 2" key="1">
    <citation type="submission" date="2023-12" db="EMBL/GenBank/DDBJ databases">
        <title>Baltic Sea Cyanobacteria.</title>
        <authorList>
            <person name="Delbaje E."/>
            <person name="Fewer D.P."/>
            <person name="Shishido T.K."/>
        </authorList>
    </citation>
    <scope>NUCLEOTIDE SEQUENCE [LARGE SCALE GENOMIC DNA]</scope>
    <source>
        <strain evidence="1 2">UHCC 0281</strain>
    </source>
</reference>
<name>A0ABU5SW90_9CYAN</name>
<comment type="caution">
    <text evidence="1">The sequence shown here is derived from an EMBL/GenBank/DDBJ whole genome shotgun (WGS) entry which is preliminary data.</text>
</comment>